<accession>A0ABS8BJT8</accession>
<gene>
    <name evidence="9 14" type="primary">lon</name>
    <name evidence="14" type="ORF">LG219_06790</name>
</gene>
<dbReference type="InterPro" id="IPR027065">
    <property type="entry name" value="Lon_Prtase"/>
</dbReference>
<dbReference type="Proteomes" id="UP001198034">
    <property type="component" value="Unassembled WGS sequence"/>
</dbReference>
<dbReference type="CDD" id="cd19500">
    <property type="entry name" value="RecA-like_Lon"/>
    <property type="match status" value="1"/>
</dbReference>
<dbReference type="InterPro" id="IPR004815">
    <property type="entry name" value="Lon_bac/euk-typ"/>
</dbReference>
<evidence type="ECO:0000256" key="3">
    <source>
        <dbReference type="ARBA" id="ARBA00022670"/>
    </source>
</evidence>
<dbReference type="InterPro" id="IPR014721">
    <property type="entry name" value="Ribsml_uS5_D2-typ_fold_subgr"/>
</dbReference>
<dbReference type="InterPro" id="IPR046336">
    <property type="entry name" value="Lon_prtase_N_sf"/>
</dbReference>
<evidence type="ECO:0000256" key="4">
    <source>
        <dbReference type="ARBA" id="ARBA00022741"/>
    </source>
</evidence>
<dbReference type="Pfam" id="PF02190">
    <property type="entry name" value="LON_substr_bdg"/>
    <property type="match status" value="1"/>
</dbReference>
<evidence type="ECO:0000256" key="1">
    <source>
        <dbReference type="ARBA" id="ARBA00004496"/>
    </source>
</evidence>
<dbReference type="InterPro" id="IPR003111">
    <property type="entry name" value="Lon_prtase_N"/>
</dbReference>
<keyword evidence="6 9" id="KW-0720">Serine protease</keyword>
<evidence type="ECO:0000256" key="5">
    <source>
        <dbReference type="ARBA" id="ARBA00022801"/>
    </source>
</evidence>
<protein>
    <recommendedName>
        <fullName evidence="9 10">Lon protease</fullName>
        <ecNumber evidence="9 10">3.4.21.53</ecNumber>
    </recommendedName>
    <alternativeName>
        <fullName evidence="9">ATP-dependent protease La</fullName>
    </alternativeName>
</protein>
<keyword evidence="7 9" id="KW-0067">ATP-binding</keyword>
<dbReference type="Pfam" id="PF05362">
    <property type="entry name" value="Lon_C"/>
    <property type="match status" value="1"/>
</dbReference>
<dbReference type="PRINTS" id="PR00830">
    <property type="entry name" value="ENDOLAPTASE"/>
</dbReference>
<name>A0ABS8BJT8_9NEIS</name>
<dbReference type="EC" id="3.4.21.53" evidence="9 10"/>
<dbReference type="InterPro" id="IPR015947">
    <property type="entry name" value="PUA-like_sf"/>
</dbReference>
<dbReference type="Gene3D" id="3.30.230.10">
    <property type="match status" value="1"/>
</dbReference>
<evidence type="ECO:0000256" key="9">
    <source>
        <dbReference type="HAMAP-Rule" id="MF_01973"/>
    </source>
</evidence>
<feature type="domain" description="Lon proteolytic" evidence="12">
    <location>
        <begin position="594"/>
        <end position="775"/>
    </location>
</feature>
<dbReference type="InterPro" id="IPR003959">
    <property type="entry name" value="ATPase_AAA_core"/>
</dbReference>
<dbReference type="InterPro" id="IPR027543">
    <property type="entry name" value="Lon_bac"/>
</dbReference>
<evidence type="ECO:0000313" key="15">
    <source>
        <dbReference type="Proteomes" id="UP001198034"/>
    </source>
</evidence>
<dbReference type="InterPro" id="IPR054594">
    <property type="entry name" value="Lon_lid"/>
</dbReference>
<dbReference type="Gene3D" id="1.20.5.5270">
    <property type="match status" value="1"/>
</dbReference>
<dbReference type="PROSITE" id="PS51786">
    <property type="entry name" value="LON_PROTEOLYTIC"/>
    <property type="match status" value="1"/>
</dbReference>
<dbReference type="SUPFAM" id="SSF88697">
    <property type="entry name" value="PUA domain-like"/>
    <property type="match status" value="1"/>
</dbReference>
<keyword evidence="2 9" id="KW-0963">Cytoplasm</keyword>
<dbReference type="NCBIfam" id="NF008053">
    <property type="entry name" value="PRK10787.1"/>
    <property type="match status" value="1"/>
</dbReference>
<feature type="active site" evidence="9 11">
    <location>
        <position position="724"/>
    </location>
</feature>
<proteinExistence type="evidence at transcript level"/>
<dbReference type="PANTHER" id="PTHR10046">
    <property type="entry name" value="ATP DEPENDENT LON PROTEASE FAMILY MEMBER"/>
    <property type="match status" value="1"/>
</dbReference>
<comment type="subcellular location">
    <subcellularLocation>
        <location evidence="1 9 10">Cytoplasm</location>
    </subcellularLocation>
</comment>
<comment type="caution">
    <text evidence="14">The sequence shown here is derived from an EMBL/GenBank/DDBJ whole genome shotgun (WGS) entry which is preliminary data.</text>
</comment>
<evidence type="ECO:0000259" key="13">
    <source>
        <dbReference type="PROSITE" id="PS51787"/>
    </source>
</evidence>
<dbReference type="Pfam" id="PF22667">
    <property type="entry name" value="Lon_lid"/>
    <property type="match status" value="1"/>
</dbReference>
<keyword evidence="15" id="KW-1185">Reference proteome</keyword>
<dbReference type="PROSITE" id="PS51787">
    <property type="entry name" value="LON_N"/>
    <property type="match status" value="1"/>
</dbReference>
<dbReference type="PIRSF" id="PIRSF001174">
    <property type="entry name" value="Lon_proteas"/>
    <property type="match status" value="1"/>
</dbReference>
<evidence type="ECO:0000256" key="10">
    <source>
        <dbReference type="PIRNR" id="PIRNR001174"/>
    </source>
</evidence>
<dbReference type="Pfam" id="PF00004">
    <property type="entry name" value="AAA"/>
    <property type="match status" value="1"/>
</dbReference>
<dbReference type="RefSeq" id="WP_226763766.1">
    <property type="nucleotide sequence ID" value="NZ_JAJAWG010000003.1"/>
</dbReference>
<keyword evidence="5 9" id="KW-0378">Hydrolase</keyword>
<dbReference type="SUPFAM" id="SSF52540">
    <property type="entry name" value="P-loop containing nucleoside triphosphate hydrolases"/>
    <property type="match status" value="1"/>
</dbReference>
<comment type="catalytic activity">
    <reaction evidence="9 10 11">
        <text>Hydrolysis of proteins in presence of ATP.</text>
        <dbReference type="EC" id="3.4.21.53"/>
    </reaction>
</comment>
<dbReference type="GO" id="GO:0004252">
    <property type="term" value="F:serine-type endopeptidase activity"/>
    <property type="evidence" value="ECO:0007669"/>
    <property type="project" value="UniProtKB-EC"/>
</dbReference>
<dbReference type="InterPro" id="IPR027417">
    <property type="entry name" value="P-loop_NTPase"/>
</dbReference>
<dbReference type="SMART" id="SM00382">
    <property type="entry name" value="AAA"/>
    <property type="match status" value="1"/>
</dbReference>
<dbReference type="SMART" id="SM00464">
    <property type="entry name" value="LON"/>
    <property type="match status" value="1"/>
</dbReference>
<keyword evidence="3 9" id="KW-0645">Protease</keyword>
<feature type="domain" description="Lon N-terminal" evidence="13">
    <location>
        <begin position="14"/>
        <end position="207"/>
    </location>
</feature>
<dbReference type="EMBL" id="JAJAWG010000003">
    <property type="protein sequence ID" value="MCB5195985.1"/>
    <property type="molecule type" value="Genomic_DNA"/>
</dbReference>
<dbReference type="Gene3D" id="1.20.58.1480">
    <property type="match status" value="1"/>
</dbReference>
<feature type="binding site" evidence="9">
    <location>
        <begin position="358"/>
        <end position="365"/>
    </location>
    <ligand>
        <name>ATP</name>
        <dbReference type="ChEBI" id="CHEBI:30616"/>
    </ligand>
</feature>
<keyword evidence="4 9" id="KW-0547">Nucleotide-binding</keyword>
<dbReference type="InterPro" id="IPR020568">
    <property type="entry name" value="Ribosomal_Su5_D2-typ_SF"/>
</dbReference>
<comment type="similarity">
    <text evidence="9 10 11">Belongs to the peptidase S16 family.</text>
</comment>
<keyword evidence="8 9" id="KW-0346">Stress response</keyword>
<evidence type="ECO:0000256" key="8">
    <source>
        <dbReference type="ARBA" id="ARBA00023016"/>
    </source>
</evidence>
<reference evidence="14 15" key="1">
    <citation type="submission" date="2021-10" db="EMBL/GenBank/DDBJ databases">
        <authorList>
            <person name="Chen M."/>
        </authorList>
    </citation>
    <scope>NUCLEOTIDE SEQUENCE [LARGE SCALE GENOMIC DNA]</scope>
    <source>
        <strain evidence="14 15">H3-26</strain>
    </source>
</reference>
<feature type="active site" evidence="9 11">
    <location>
        <position position="681"/>
    </location>
</feature>
<dbReference type="SUPFAM" id="SSF54211">
    <property type="entry name" value="Ribosomal protein S5 domain 2-like"/>
    <property type="match status" value="1"/>
</dbReference>
<evidence type="ECO:0000256" key="6">
    <source>
        <dbReference type="ARBA" id="ARBA00022825"/>
    </source>
</evidence>
<comment type="induction">
    <text evidence="9">By heat shock.</text>
</comment>
<sequence length="802" mass="88340">MSEHQLLPVESTSFPMLPLRDVVVFPHMVIPLFVGRPKSIKALEAAMEGNKHVLLVAQKNAAKDEPSMADLYPIGTVATVLQLLKLPDGTVKVLVEGLQRAVVESLEDQDGFYQAVATPQLLADESNHEAEGMRRALLTQFDQYVKLNKKIPPEILTSLAGIETAGRLADTVAAHLPLKLEQKQAVLEMDDVATRMDHLLKQLESELDILQVEKRIRGRVKRQMEKSQREYYLNEQVKAIQKELGELDESADLDELEKKIKNAGMSKEAKDKTEAELKKLRMMSPMSAEATVVRNYVDTMLALPWKKKTKISKDLAAAELVLDADHYGLDKVKERIVEYLAVQTRVEKLKAPILCLVGPPGVGKTSLGESIARATNRKFVRMALGGVRDEAEIRGHRRTYIGSMPGKILQSMTKVGVKNPLFLLDEVDKIGSDMRGDPSSALLEVLDPEQNHSFSDHYLEVDYDLSDVMFVATANSLNIPAPLLDRMEIIRLSGYTEDEKVNIALKYLVPKQMKNNGVAEGELLIADTAVRDIIRYYTREAGVRSLDREIAKICRKVVKALLMKPSDKKITVASKNLDKYLGVHRFEYGVAELKNQIGQVTGLAWTEVGGELLTIEAVKLPGKGKMIQTGQLGDVMQESIQAALSVVRSRAVSLGIDPEFYQKNDMHIHLPEGATPKDGPSAGIGLATALTSVLTGIPVRCDVAMTGEITLRGEVLPIGGLKEKLLAAHRGGIKQVLIPEGNVKDLAEIPDNVKRGLAIHSVKWFDDVLAHALERMPEAAAVIAVEVPVIEGTEAPQPSIKH</sequence>
<evidence type="ECO:0000256" key="7">
    <source>
        <dbReference type="ARBA" id="ARBA00022840"/>
    </source>
</evidence>
<dbReference type="InterPro" id="IPR008269">
    <property type="entry name" value="Lon_proteolytic"/>
</dbReference>
<dbReference type="NCBIfam" id="TIGR00763">
    <property type="entry name" value="lon"/>
    <property type="match status" value="1"/>
</dbReference>
<evidence type="ECO:0000259" key="12">
    <source>
        <dbReference type="PROSITE" id="PS51786"/>
    </source>
</evidence>
<dbReference type="Gene3D" id="2.30.130.40">
    <property type="entry name" value="LON domain-like"/>
    <property type="match status" value="1"/>
</dbReference>
<dbReference type="InterPro" id="IPR003593">
    <property type="entry name" value="AAA+_ATPase"/>
</dbReference>
<dbReference type="Gene3D" id="1.10.8.60">
    <property type="match status" value="1"/>
</dbReference>
<comment type="function">
    <text evidence="9">ATP-dependent serine protease that mediates the selective degradation of mutant and abnormal proteins as well as certain short-lived regulatory proteins. Required for cellular homeostasis and for survival from DNA damage and developmental changes induced by stress. Degrades polypeptides processively to yield small peptide fragments that are 5 to 10 amino acids long. Binds to DNA in a double-stranded, site-specific manner.</text>
</comment>
<dbReference type="Gene3D" id="3.40.50.300">
    <property type="entry name" value="P-loop containing nucleotide triphosphate hydrolases"/>
    <property type="match status" value="1"/>
</dbReference>
<organism evidence="14 15">
    <name type="scientific">Deefgea salmonis</name>
    <dbReference type="NCBI Taxonomy" id="2875502"/>
    <lineage>
        <taxon>Bacteria</taxon>
        <taxon>Pseudomonadati</taxon>
        <taxon>Pseudomonadota</taxon>
        <taxon>Betaproteobacteria</taxon>
        <taxon>Neisseriales</taxon>
        <taxon>Chitinibacteraceae</taxon>
        <taxon>Deefgea</taxon>
    </lineage>
</organism>
<dbReference type="HAMAP" id="MF_01973">
    <property type="entry name" value="lon_bact"/>
    <property type="match status" value="1"/>
</dbReference>
<evidence type="ECO:0000256" key="11">
    <source>
        <dbReference type="PROSITE-ProRule" id="PRU01122"/>
    </source>
</evidence>
<evidence type="ECO:0000256" key="2">
    <source>
        <dbReference type="ARBA" id="ARBA00022490"/>
    </source>
</evidence>
<evidence type="ECO:0000313" key="14">
    <source>
        <dbReference type="EMBL" id="MCB5195985.1"/>
    </source>
</evidence>
<comment type="subunit">
    <text evidence="9 10">Homohexamer. Organized in a ring with a central cavity.</text>
</comment>